<accession>A0AAI9DF29</accession>
<dbReference type="GO" id="GO:0007155">
    <property type="term" value="P:cell adhesion"/>
    <property type="evidence" value="ECO:0007669"/>
    <property type="project" value="InterPro"/>
</dbReference>
<dbReference type="EMBL" id="ABMABF030000018">
    <property type="protein sequence ID" value="EMJ5136224.1"/>
    <property type="molecule type" value="Genomic_DNA"/>
</dbReference>
<sequence>MMRINRALISLYLLGAAGITAGYLPSAMGGNTTGLFKFKAIFMGGTCSVSAPSQVVFNGGAAISSQDIENTPPEESFPLTLSRCAGWGGTPSITVSGESTSLYGPALFRNPSPDSSSDGYGILLKTAGSTYFKANANLAQNKTIDAATTWQTTNQLSLVNGDLPMTAVLTCGDCTLNGRKGGDLVATVTFDFTYE</sequence>
<dbReference type="InterPro" id="IPR008966">
    <property type="entry name" value="Adhesion_dom_sf"/>
</dbReference>
<dbReference type="InterPro" id="IPR036937">
    <property type="entry name" value="Adhesion_dom_fimbrial_sf"/>
</dbReference>
<proteinExistence type="predicted"/>
<reference evidence="1" key="1">
    <citation type="submission" date="2024-02" db="EMBL/GenBank/DDBJ databases">
        <authorList>
            <consortium name="Clinical and Environmental Microbiology Branch: Whole genome sequencing antimicrobial resistance pathogens in the healthcare setting"/>
        </authorList>
    </citation>
    <scope>NUCLEOTIDE SEQUENCE</scope>
    <source>
        <strain evidence="1">2021GO-0154</strain>
    </source>
</reference>
<dbReference type="GO" id="GO:0009289">
    <property type="term" value="C:pilus"/>
    <property type="evidence" value="ECO:0007669"/>
    <property type="project" value="InterPro"/>
</dbReference>
<dbReference type="AlphaFoldDB" id="A0AAI9DF29"/>
<comment type="caution">
    <text evidence="1">The sequence shown here is derived from an EMBL/GenBank/DDBJ whole genome shotgun (WGS) entry which is preliminary data.</text>
</comment>
<dbReference type="SUPFAM" id="SSF49401">
    <property type="entry name" value="Bacterial adhesins"/>
    <property type="match status" value="1"/>
</dbReference>
<evidence type="ECO:0000313" key="1">
    <source>
        <dbReference type="EMBL" id="EMJ5136224.1"/>
    </source>
</evidence>
<protein>
    <submittedName>
        <fullName evidence="1">Fimbrial-like protein</fullName>
    </submittedName>
</protein>
<gene>
    <name evidence="1" type="ORF">RG298_004018</name>
</gene>
<name>A0AAI9DF29_PROST</name>
<dbReference type="Gene3D" id="2.60.40.1090">
    <property type="entry name" value="Fimbrial-type adhesion domain"/>
    <property type="match status" value="1"/>
</dbReference>
<organism evidence="1">
    <name type="scientific">Providencia stuartii</name>
    <dbReference type="NCBI Taxonomy" id="588"/>
    <lineage>
        <taxon>Bacteria</taxon>
        <taxon>Pseudomonadati</taxon>
        <taxon>Pseudomonadota</taxon>
        <taxon>Gammaproteobacteria</taxon>
        <taxon>Enterobacterales</taxon>
        <taxon>Morganellaceae</taxon>
        <taxon>Providencia</taxon>
    </lineage>
</organism>